<reference evidence="2" key="1">
    <citation type="submission" date="2022-10" db="EMBL/GenBank/DDBJ databases">
        <authorList>
            <person name="Yu W.X."/>
        </authorList>
    </citation>
    <scope>NUCLEOTIDE SEQUENCE</scope>
    <source>
        <strain evidence="2">D04</strain>
    </source>
</reference>
<dbReference type="RefSeq" id="WP_301201624.1">
    <property type="nucleotide sequence ID" value="NZ_JAPDPI010000043.1"/>
</dbReference>
<keyword evidence="3" id="KW-1185">Reference proteome</keyword>
<evidence type="ECO:0000313" key="2">
    <source>
        <dbReference type="EMBL" id="MCW3807327.1"/>
    </source>
</evidence>
<dbReference type="PANTHER" id="PTHR34585">
    <property type="match status" value="1"/>
</dbReference>
<dbReference type="Pfam" id="PF12728">
    <property type="entry name" value="HTH_17"/>
    <property type="match status" value="1"/>
</dbReference>
<sequence>MNVITIESEAYKAIVDKLDSLLQFLDLNHNSVNPDEAWIDGEDVCTYLRISQRTLQRLRSSGNITYSTLGGKTYYTISEIKRVLESRKVRSSVQSVEELCDVYKERLGGLQDKAKHNL</sequence>
<accession>A0AAE3MGP6</accession>
<name>A0AAE3MGP6_9BACT</name>
<evidence type="ECO:0000259" key="1">
    <source>
        <dbReference type="Pfam" id="PF12728"/>
    </source>
</evidence>
<protein>
    <submittedName>
        <fullName evidence="2">Helix-turn-helix domain-containing protein</fullName>
    </submittedName>
</protein>
<dbReference type="InterPro" id="IPR041657">
    <property type="entry name" value="HTH_17"/>
</dbReference>
<organism evidence="2 3">
    <name type="scientific">Plebeiibacterium marinum</name>
    <dbReference type="NCBI Taxonomy" id="2992111"/>
    <lineage>
        <taxon>Bacteria</taxon>
        <taxon>Pseudomonadati</taxon>
        <taxon>Bacteroidota</taxon>
        <taxon>Bacteroidia</taxon>
        <taxon>Marinilabiliales</taxon>
        <taxon>Marinilabiliaceae</taxon>
        <taxon>Plebeiibacterium</taxon>
    </lineage>
</organism>
<dbReference type="SUPFAM" id="SSF46955">
    <property type="entry name" value="Putative DNA-binding domain"/>
    <property type="match status" value="1"/>
</dbReference>
<dbReference type="EMBL" id="JAPDPI010000043">
    <property type="protein sequence ID" value="MCW3807327.1"/>
    <property type="molecule type" value="Genomic_DNA"/>
</dbReference>
<dbReference type="InterPro" id="IPR009061">
    <property type="entry name" value="DNA-bd_dom_put_sf"/>
</dbReference>
<comment type="caution">
    <text evidence="2">The sequence shown here is derived from an EMBL/GenBank/DDBJ whole genome shotgun (WGS) entry which is preliminary data.</text>
</comment>
<evidence type="ECO:0000313" key="3">
    <source>
        <dbReference type="Proteomes" id="UP001207408"/>
    </source>
</evidence>
<proteinExistence type="predicted"/>
<gene>
    <name evidence="2" type="ORF">OM074_16945</name>
</gene>
<feature type="domain" description="Helix-turn-helix" evidence="1">
    <location>
        <begin position="42"/>
        <end position="87"/>
    </location>
</feature>
<dbReference type="Proteomes" id="UP001207408">
    <property type="component" value="Unassembled WGS sequence"/>
</dbReference>
<dbReference type="AlphaFoldDB" id="A0AAE3MGP6"/>
<dbReference type="PANTHER" id="PTHR34585:SF22">
    <property type="entry name" value="HELIX-TURN-HELIX DOMAIN-CONTAINING PROTEIN"/>
    <property type="match status" value="1"/>
</dbReference>